<reference evidence="2 3" key="1">
    <citation type="submission" date="2013-01" db="EMBL/GenBank/DDBJ databases">
        <title>The Genome Sequence of Escherichia coli KTE182.</title>
        <authorList>
            <consortium name="The Broad Institute Genome Sequencing Platform"/>
            <consortium name="The Broad Institute Genome Sequencing Center for Infectious Disease"/>
            <person name="Feldgarden M."/>
            <person name="Nielsen K.L."/>
            <person name="Frimodt-Moller N."/>
            <person name="Andersen P.S."/>
            <person name="Walker B."/>
            <person name="Young S.K."/>
            <person name="Zeng Q."/>
            <person name="Gargeya S."/>
            <person name="Fitzgerald M."/>
            <person name="Haas B."/>
            <person name="Abouelleil A."/>
            <person name="Alvarado L."/>
            <person name="Arachchi H.M."/>
            <person name="Berlin A.M."/>
            <person name="Chapman S.B."/>
            <person name="Dewar J."/>
            <person name="Goldberg J."/>
            <person name="Griggs A."/>
            <person name="Gujja S."/>
            <person name="Hansen M."/>
            <person name="Howarth C."/>
            <person name="Imamovic A."/>
            <person name="Larimer J."/>
            <person name="McCowan C."/>
            <person name="Murphy C."/>
            <person name="Neiman D."/>
            <person name="Pearson M."/>
            <person name="Priest M."/>
            <person name="Roberts A."/>
            <person name="Saif S."/>
            <person name="Shea T."/>
            <person name="Sisk P."/>
            <person name="Sykes S."/>
            <person name="Wortman J."/>
            <person name="Nusbaum C."/>
            <person name="Birren B."/>
        </authorList>
    </citation>
    <scope>NUCLEOTIDE SEQUENCE [LARGE SCALE GENOMIC DNA]</scope>
    <source>
        <strain evidence="2 3">KTE182</strain>
    </source>
</reference>
<comment type="caution">
    <text evidence="2">The sequence shown here is derived from an EMBL/GenBank/DDBJ whole genome shotgun (WGS) entry which is preliminary data.</text>
</comment>
<name>S1PH15_ECOLX</name>
<evidence type="ECO:0000256" key="1">
    <source>
        <dbReference type="SAM" id="MobiDB-lite"/>
    </source>
</evidence>
<dbReference type="AlphaFoldDB" id="S1PH15"/>
<dbReference type="EMBL" id="ASUG01000036">
    <property type="protein sequence ID" value="EOW97438.1"/>
    <property type="molecule type" value="Genomic_DNA"/>
</dbReference>
<dbReference type="Proteomes" id="UP000014179">
    <property type="component" value="Unassembled WGS sequence"/>
</dbReference>
<dbReference type="HOGENOM" id="CLU_3233506_0_0_6"/>
<organism evidence="2 3">
    <name type="scientific">Escherichia coli KTE182</name>
    <dbReference type="NCBI Taxonomy" id="1181728"/>
    <lineage>
        <taxon>Bacteria</taxon>
        <taxon>Pseudomonadati</taxon>
        <taxon>Pseudomonadota</taxon>
        <taxon>Gammaproteobacteria</taxon>
        <taxon>Enterobacterales</taxon>
        <taxon>Enterobacteriaceae</taxon>
        <taxon>Escherichia</taxon>
    </lineage>
</organism>
<gene>
    <name evidence="2" type="ORF">A13A_02306</name>
</gene>
<accession>S1PH15</accession>
<evidence type="ECO:0000313" key="2">
    <source>
        <dbReference type="EMBL" id="EOW97438.1"/>
    </source>
</evidence>
<proteinExistence type="predicted"/>
<sequence>MVITEASDDVVSTRVSDMQENMSSDRNAVKKESRTPLQKTPGL</sequence>
<feature type="region of interest" description="Disordered" evidence="1">
    <location>
        <begin position="1"/>
        <end position="43"/>
    </location>
</feature>
<evidence type="ECO:0000313" key="3">
    <source>
        <dbReference type="Proteomes" id="UP000014179"/>
    </source>
</evidence>
<protein>
    <submittedName>
        <fullName evidence="2">Uncharacterized protein</fullName>
    </submittedName>
</protein>
<feature type="compositionally biased region" description="Polar residues" evidence="1">
    <location>
        <begin position="13"/>
        <end position="26"/>
    </location>
</feature>